<comment type="caution">
    <text evidence="6">The sequence shown here is derived from an EMBL/GenBank/DDBJ whole genome shotgun (WGS) entry which is preliminary data.</text>
</comment>
<dbReference type="SUPFAM" id="SSF53738">
    <property type="entry name" value="Phosphoglucomutase, first 3 domains"/>
    <property type="match status" value="1"/>
</dbReference>
<protein>
    <recommendedName>
        <fullName evidence="5">Alpha-D-phosphohexomutase alpha/beta/alpha domain-containing protein</fullName>
    </recommendedName>
</protein>
<evidence type="ECO:0000256" key="4">
    <source>
        <dbReference type="SAM" id="Phobius"/>
    </source>
</evidence>
<evidence type="ECO:0000256" key="2">
    <source>
        <dbReference type="ARBA" id="ARBA00022842"/>
    </source>
</evidence>
<evidence type="ECO:0000256" key="3">
    <source>
        <dbReference type="ARBA" id="ARBA00023235"/>
    </source>
</evidence>
<keyword evidence="2" id="KW-0460">Magnesium</keyword>
<gene>
    <name evidence="6" type="ORF">S01H4_62581</name>
</gene>
<keyword evidence="4" id="KW-1133">Transmembrane helix</keyword>
<keyword evidence="3" id="KW-0413">Isomerase</keyword>
<evidence type="ECO:0000259" key="5">
    <source>
        <dbReference type="Pfam" id="PF02880"/>
    </source>
</evidence>
<dbReference type="AlphaFoldDB" id="X1CHP5"/>
<feature type="non-terminal residue" evidence="6">
    <location>
        <position position="1"/>
    </location>
</feature>
<keyword evidence="4" id="KW-0472">Membrane</keyword>
<dbReference type="GO" id="GO:0006166">
    <property type="term" value="P:purine ribonucleoside salvage"/>
    <property type="evidence" value="ECO:0007669"/>
    <property type="project" value="TreeGrafter"/>
</dbReference>
<dbReference type="InterPro" id="IPR016055">
    <property type="entry name" value="A-D-PHexomutase_a/b/a-I/II/III"/>
</dbReference>
<feature type="domain" description="Alpha-D-phosphohexomutase alpha/beta/alpha" evidence="5">
    <location>
        <begin position="17"/>
        <end position="135"/>
    </location>
</feature>
<reference evidence="6" key="1">
    <citation type="journal article" date="2014" name="Front. Microbiol.">
        <title>High frequency of phylogenetically diverse reductive dehalogenase-homologous genes in deep subseafloor sedimentary metagenomes.</title>
        <authorList>
            <person name="Kawai M."/>
            <person name="Futagami T."/>
            <person name="Toyoda A."/>
            <person name="Takaki Y."/>
            <person name="Nishi S."/>
            <person name="Hori S."/>
            <person name="Arai W."/>
            <person name="Tsubouchi T."/>
            <person name="Morono Y."/>
            <person name="Uchiyama I."/>
            <person name="Ito T."/>
            <person name="Fujiyama A."/>
            <person name="Inagaki F."/>
            <person name="Takami H."/>
        </authorList>
    </citation>
    <scope>NUCLEOTIDE SEQUENCE</scope>
    <source>
        <strain evidence="6">Expedition CK06-06</strain>
    </source>
</reference>
<dbReference type="GO" id="GO:0005975">
    <property type="term" value="P:carbohydrate metabolic process"/>
    <property type="evidence" value="ECO:0007669"/>
    <property type="project" value="InterPro"/>
</dbReference>
<dbReference type="EMBL" id="BART01037388">
    <property type="protein sequence ID" value="GAH07162.1"/>
    <property type="molecule type" value="Genomic_DNA"/>
</dbReference>
<dbReference type="PANTHER" id="PTHR45745">
    <property type="entry name" value="PHOSPHOMANNOMUTASE 45A"/>
    <property type="match status" value="1"/>
</dbReference>
<feature type="transmembrane region" description="Helical" evidence="4">
    <location>
        <begin position="13"/>
        <end position="30"/>
    </location>
</feature>
<keyword evidence="4" id="KW-0812">Transmembrane</keyword>
<proteinExistence type="predicted"/>
<dbReference type="PANTHER" id="PTHR45745:SF1">
    <property type="entry name" value="PHOSPHOGLUCOMUTASE 2B-RELATED"/>
    <property type="match status" value="1"/>
</dbReference>
<accession>X1CHP5</accession>
<dbReference type="Pfam" id="PF02880">
    <property type="entry name" value="PGM_PMM_III"/>
    <property type="match status" value="1"/>
</dbReference>
<name>X1CHP5_9ZZZZ</name>
<dbReference type="GO" id="GO:0008973">
    <property type="term" value="F:phosphopentomutase activity"/>
    <property type="evidence" value="ECO:0007669"/>
    <property type="project" value="TreeGrafter"/>
</dbReference>
<feature type="non-terminal residue" evidence="6">
    <location>
        <position position="154"/>
    </location>
</feature>
<evidence type="ECO:0000256" key="1">
    <source>
        <dbReference type="ARBA" id="ARBA00022723"/>
    </source>
</evidence>
<dbReference type="Gene3D" id="3.40.120.10">
    <property type="entry name" value="Alpha-D-Glucose-1,6-Bisphosphate, subunit A, domain 3"/>
    <property type="match status" value="1"/>
</dbReference>
<dbReference type="InterPro" id="IPR005846">
    <property type="entry name" value="A-D-PHexomutase_a/b/a-III"/>
</dbReference>
<dbReference type="GO" id="GO:0046872">
    <property type="term" value="F:metal ion binding"/>
    <property type="evidence" value="ECO:0007669"/>
    <property type="project" value="UniProtKB-KW"/>
</dbReference>
<evidence type="ECO:0000313" key="6">
    <source>
        <dbReference type="EMBL" id="GAH07162.1"/>
    </source>
</evidence>
<sequence>RVGVAIKNNKGEFILLNGNQMASLLVYYILKTRDKLGQLKKSQYVVKTIVTSQLIDLMCNKHSVPCYNTLTGFKYIATVIRELEGEMQFIGGGEESYGFMTSAIVRDKDAVAACALIAEMAASAKASKSSLYKMMLAMYNQYGVWHEDMQSITI</sequence>
<keyword evidence="1" id="KW-0479">Metal-binding</keyword>
<organism evidence="6">
    <name type="scientific">marine sediment metagenome</name>
    <dbReference type="NCBI Taxonomy" id="412755"/>
    <lineage>
        <taxon>unclassified sequences</taxon>
        <taxon>metagenomes</taxon>
        <taxon>ecological metagenomes</taxon>
    </lineage>
</organism>